<evidence type="ECO:0000256" key="1">
    <source>
        <dbReference type="SAM" id="MobiDB-lite"/>
    </source>
</evidence>
<proteinExistence type="predicted"/>
<feature type="region of interest" description="Disordered" evidence="1">
    <location>
        <begin position="123"/>
        <end position="176"/>
    </location>
</feature>
<evidence type="ECO:0000313" key="2">
    <source>
        <dbReference type="EMBL" id="GBP40874.1"/>
    </source>
</evidence>
<name>A0A4C1VSS8_EUMVA</name>
<dbReference type="Proteomes" id="UP000299102">
    <property type="component" value="Unassembled WGS sequence"/>
</dbReference>
<dbReference type="AlphaFoldDB" id="A0A4C1VSS8"/>
<gene>
    <name evidence="2" type="ORF">EVAR_88935_1</name>
</gene>
<protein>
    <recommendedName>
        <fullName evidence="4">PiggyBac transposable element-derived protein domain-containing protein</fullName>
    </recommendedName>
</protein>
<evidence type="ECO:0000313" key="3">
    <source>
        <dbReference type="Proteomes" id="UP000299102"/>
    </source>
</evidence>
<accession>A0A4C1VSS8</accession>
<evidence type="ECO:0008006" key="4">
    <source>
        <dbReference type="Google" id="ProtNLM"/>
    </source>
</evidence>
<feature type="compositionally biased region" description="Low complexity" evidence="1">
    <location>
        <begin position="66"/>
        <end position="88"/>
    </location>
</feature>
<organism evidence="2 3">
    <name type="scientific">Eumeta variegata</name>
    <name type="common">Bagworm moth</name>
    <name type="synonym">Eumeta japonica</name>
    <dbReference type="NCBI Taxonomy" id="151549"/>
    <lineage>
        <taxon>Eukaryota</taxon>
        <taxon>Metazoa</taxon>
        <taxon>Ecdysozoa</taxon>
        <taxon>Arthropoda</taxon>
        <taxon>Hexapoda</taxon>
        <taxon>Insecta</taxon>
        <taxon>Pterygota</taxon>
        <taxon>Neoptera</taxon>
        <taxon>Endopterygota</taxon>
        <taxon>Lepidoptera</taxon>
        <taxon>Glossata</taxon>
        <taxon>Ditrysia</taxon>
        <taxon>Tineoidea</taxon>
        <taxon>Psychidae</taxon>
        <taxon>Oiketicinae</taxon>
        <taxon>Eumeta</taxon>
    </lineage>
</organism>
<feature type="compositionally biased region" description="Polar residues" evidence="1">
    <location>
        <begin position="167"/>
        <end position="176"/>
    </location>
</feature>
<comment type="caution">
    <text evidence="2">The sequence shown here is derived from an EMBL/GenBank/DDBJ whole genome shotgun (WGS) entry which is preliminary data.</text>
</comment>
<keyword evidence="3" id="KW-1185">Reference proteome</keyword>
<dbReference type="EMBL" id="BGZK01000389">
    <property type="protein sequence ID" value="GBP40874.1"/>
    <property type="molecule type" value="Genomic_DNA"/>
</dbReference>
<feature type="compositionally biased region" description="Polar residues" evidence="1">
    <location>
        <begin position="46"/>
        <end position="59"/>
    </location>
</feature>
<feature type="region of interest" description="Disordered" evidence="1">
    <location>
        <begin position="28"/>
        <end position="97"/>
    </location>
</feature>
<dbReference type="OrthoDB" id="6152242at2759"/>
<reference evidence="2 3" key="1">
    <citation type="journal article" date="2019" name="Commun. Biol.">
        <title>The bagworm genome reveals a unique fibroin gene that provides high tensile strength.</title>
        <authorList>
            <person name="Kono N."/>
            <person name="Nakamura H."/>
            <person name="Ohtoshi R."/>
            <person name="Tomita M."/>
            <person name="Numata K."/>
            <person name="Arakawa K."/>
        </authorList>
    </citation>
    <scope>NUCLEOTIDE SEQUENCE [LARGE SCALE GENOMIC DNA]</scope>
</reference>
<feature type="compositionally biased region" description="Polar residues" evidence="1">
    <location>
        <begin position="28"/>
        <end position="38"/>
    </location>
</feature>
<sequence>MINGSGVENLYQPKLWYYKELEFLNDPVQSTPSISTIESDNDGGENRSQVSSQDSLDNISSPPPSVNSVLQLPSQTPSPSSTPELPSFPRKRKDDTSNQMFRLITQRLSQQEDDFDIFDRIVANDDDDDDDDHSQPPTLQLPTHRRVSPVCEIESSSHQDFEETGPPSLSSDSVSTWTPAGEMKNLEFSERNVFLGPHNGDPVDYFNFFFDDAFLQFICQKSNEQAAKLLLSENTKEQSRITGGKT</sequence>